<dbReference type="RefSeq" id="WP_125228503.1">
    <property type="nucleotide sequence ID" value="NZ_RQYT01000028.1"/>
</dbReference>
<dbReference type="Pfam" id="PF02604">
    <property type="entry name" value="PhdYeFM_antitox"/>
    <property type="match status" value="1"/>
</dbReference>
<dbReference type="PANTHER" id="PTHR35377:SF5">
    <property type="entry name" value="ANTITOXIN VAPB46"/>
    <property type="match status" value="1"/>
</dbReference>
<dbReference type="AlphaFoldDB" id="A0A3P1WRI7"/>
<dbReference type="InterPro" id="IPR036165">
    <property type="entry name" value="YefM-like_sf"/>
</dbReference>
<comment type="function">
    <text evidence="2">Antitoxin component of a type II toxin-antitoxin (TA) system.</text>
</comment>
<gene>
    <name evidence="3" type="ORF">EII35_10915</name>
</gene>
<dbReference type="Proteomes" id="UP000280935">
    <property type="component" value="Unassembled WGS sequence"/>
</dbReference>
<dbReference type="InterPro" id="IPR006442">
    <property type="entry name" value="Antitoxin_Phd/YefM"/>
</dbReference>
<comment type="caution">
    <text evidence="3">The sequence shown here is derived from an EMBL/GenBank/DDBJ whole genome shotgun (WGS) entry which is preliminary data.</text>
</comment>
<evidence type="ECO:0000313" key="3">
    <source>
        <dbReference type="EMBL" id="RRD48861.1"/>
    </source>
</evidence>
<dbReference type="NCBIfam" id="TIGR01552">
    <property type="entry name" value="phd_fam"/>
    <property type="match status" value="1"/>
</dbReference>
<protein>
    <recommendedName>
        <fullName evidence="2">Antitoxin</fullName>
    </recommendedName>
</protein>
<organism evidence="3 4">
    <name type="scientific">Arachnia propionica</name>
    <dbReference type="NCBI Taxonomy" id="1750"/>
    <lineage>
        <taxon>Bacteria</taxon>
        <taxon>Bacillati</taxon>
        <taxon>Actinomycetota</taxon>
        <taxon>Actinomycetes</taxon>
        <taxon>Propionibacteriales</taxon>
        <taxon>Propionibacteriaceae</taxon>
        <taxon>Arachnia</taxon>
    </lineage>
</organism>
<dbReference type="OrthoDB" id="4419580at2"/>
<evidence type="ECO:0000313" key="4">
    <source>
        <dbReference type="Proteomes" id="UP000280935"/>
    </source>
</evidence>
<comment type="similarity">
    <text evidence="1 2">Belongs to the phD/YefM antitoxin family.</text>
</comment>
<sequence>MGIVGLRELRQDASALLRRVEQGEEVVVTVSGRPSARIVPARETRWRHWDDVSDLFTGPADAEWKADRELLADGIRDPWDER</sequence>
<proteinExistence type="inferred from homology"/>
<dbReference type="PANTHER" id="PTHR35377">
    <property type="entry name" value="ANTITOXIN VAPB49-RELATED-RELATED"/>
    <property type="match status" value="1"/>
</dbReference>
<evidence type="ECO:0000256" key="1">
    <source>
        <dbReference type="ARBA" id="ARBA00009981"/>
    </source>
</evidence>
<dbReference type="EMBL" id="RQYT01000028">
    <property type="protein sequence ID" value="RRD48861.1"/>
    <property type="molecule type" value="Genomic_DNA"/>
</dbReference>
<name>A0A3P1WRI7_9ACTN</name>
<reference evidence="3 4" key="1">
    <citation type="submission" date="2018-11" db="EMBL/GenBank/DDBJ databases">
        <title>Genomes From Bacteria Associated with the Canine Oral Cavity: a Test Case for Automated Genome-Based Taxonomic Assignment.</title>
        <authorList>
            <person name="Coil D.A."/>
            <person name="Jospin G."/>
            <person name="Darling A.E."/>
            <person name="Wallis C."/>
            <person name="Davis I.J."/>
            <person name="Harris S."/>
            <person name="Eisen J.A."/>
            <person name="Holcombe L.J."/>
            <person name="O'Flynn C."/>
        </authorList>
    </citation>
    <scope>NUCLEOTIDE SEQUENCE [LARGE SCALE GENOMIC DNA]</scope>
    <source>
        <strain evidence="3 4">OH2822_COT-296</strain>
    </source>
</reference>
<dbReference type="InterPro" id="IPR051416">
    <property type="entry name" value="phD-YefM_TA_antitoxins"/>
</dbReference>
<dbReference type="SUPFAM" id="SSF143120">
    <property type="entry name" value="YefM-like"/>
    <property type="match status" value="1"/>
</dbReference>
<accession>A0A3P1WRI7</accession>
<dbReference type="GO" id="GO:0097351">
    <property type="term" value="F:toxin sequestering activity"/>
    <property type="evidence" value="ECO:0007669"/>
    <property type="project" value="TreeGrafter"/>
</dbReference>
<evidence type="ECO:0000256" key="2">
    <source>
        <dbReference type="RuleBase" id="RU362080"/>
    </source>
</evidence>
<dbReference type="Gene3D" id="3.40.1620.10">
    <property type="entry name" value="YefM-like domain"/>
    <property type="match status" value="1"/>
</dbReference>